<keyword evidence="6" id="KW-0889">Transcription antitermination</keyword>
<dbReference type="FunFam" id="3.40.190.80:FF:000020">
    <property type="entry name" value="Fructose-1,6-bisphosphatase/inositol-1-monophosphatase"/>
    <property type="match status" value="1"/>
</dbReference>
<evidence type="ECO:0000313" key="10">
    <source>
        <dbReference type="EMBL" id="XBS20389.1"/>
    </source>
</evidence>
<keyword evidence="11" id="KW-1185">Reference proteome</keyword>
<comment type="similarity">
    <text evidence="3 9">Belongs to the inositol monophosphatase superfamily.</text>
</comment>
<dbReference type="AlphaFoldDB" id="A0AAU7NTR4"/>
<organism evidence="10 11">
    <name type="scientific">Methylomarinum roseum</name>
    <dbReference type="NCBI Taxonomy" id="3067653"/>
    <lineage>
        <taxon>Bacteria</taxon>
        <taxon>Pseudomonadati</taxon>
        <taxon>Pseudomonadota</taxon>
        <taxon>Gammaproteobacteria</taxon>
        <taxon>Methylococcales</taxon>
        <taxon>Methylococcaceae</taxon>
        <taxon>Methylomarinum</taxon>
    </lineage>
</organism>
<evidence type="ECO:0000313" key="11">
    <source>
        <dbReference type="Proteomes" id="UP001225378"/>
    </source>
</evidence>
<evidence type="ECO:0000256" key="2">
    <source>
        <dbReference type="ARBA" id="ARBA00001946"/>
    </source>
</evidence>
<reference evidence="10 11" key="1">
    <citation type="journal article" date="2024" name="Microbiology">
        <title>Methylomarinum rosea sp. nov., a novel halophilic methanotrophic bacterium from the hypersaline Lake Elton.</title>
        <authorList>
            <person name="Suleimanov R.Z."/>
            <person name="Oshkin I.Y."/>
            <person name="Danilova O.V."/>
            <person name="Suzina N.E."/>
            <person name="Dedysh S.N."/>
        </authorList>
    </citation>
    <scope>NUCLEOTIDE SEQUENCE [LARGE SCALE GENOMIC DNA]</scope>
    <source>
        <strain evidence="10 11">Ch1-1</strain>
    </source>
</reference>
<evidence type="ECO:0000256" key="6">
    <source>
        <dbReference type="ARBA" id="ARBA00022814"/>
    </source>
</evidence>
<dbReference type="GO" id="GO:0031564">
    <property type="term" value="P:transcription antitermination"/>
    <property type="evidence" value="ECO:0007669"/>
    <property type="project" value="UniProtKB-KW"/>
</dbReference>
<dbReference type="KEGG" id="mech:Q9L42_018885"/>
<keyword evidence="6" id="KW-0804">Transcription</keyword>
<keyword evidence="4 8" id="KW-0479">Metal-binding</keyword>
<dbReference type="InterPro" id="IPR020583">
    <property type="entry name" value="Inositol_monoP_metal-BS"/>
</dbReference>
<comment type="catalytic activity">
    <reaction evidence="1 9">
        <text>a myo-inositol phosphate + H2O = myo-inositol + phosphate</text>
        <dbReference type="Rhea" id="RHEA:24056"/>
        <dbReference type="ChEBI" id="CHEBI:15377"/>
        <dbReference type="ChEBI" id="CHEBI:17268"/>
        <dbReference type="ChEBI" id="CHEBI:43474"/>
        <dbReference type="ChEBI" id="CHEBI:84139"/>
        <dbReference type="EC" id="3.1.3.25"/>
    </reaction>
</comment>
<dbReference type="EMBL" id="CP157743">
    <property type="protein sequence ID" value="XBS20389.1"/>
    <property type="molecule type" value="Genomic_DNA"/>
</dbReference>
<dbReference type="SUPFAM" id="SSF56655">
    <property type="entry name" value="Carbohydrate phosphatase"/>
    <property type="match status" value="1"/>
</dbReference>
<comment type="cofactor">
    <cofactor evidence="2 8 9">
        <name>Mg(2+)</name>
        <dbReference type="ChEBI" id="CHEBI:18420"/>
    </cofactor>
</comment>
<dbReference type="GO" id="GO:0046854">
    <property type="term" value="P:phosphatidylinositol phosphate biosynthetic process"/>
    <property type="evidence" value="ECO:0007669"/>
    <property type="project" value="InterPro"/>
</dbReference>
<dbReference type="GO" id="GO:0006020">
    <property type="term" value="P:inositol metabolic process"/>
    <property type="evidence" value="ECO:0007669"/>
    <property type="project" value="TreeGrafter"/>
</dbReference>
<feature type="binding site" evidence="8">
    <location>
        <position position="82"/>
    </location>
    <ligand>
        <name>Mg(2+)</name>
        <dbReference type="ChEBI" id="CHEBI:18420"/>
        <label>1</label>
        <note>catalytic</note>
    </ligand>
</feature>
<dbReference type="InterPro" id="IPR033942">
    <property type="entry name" value="IMPase"/>
</dbReference>
<keyword evidence="6" id="KW-0805">Transcription regulation</keyword>
<dbReference type="PANTHER" id="PTHR20854:SF4">
    <property type="entry name" value="INOSITOL-1-MONOPHOSPHATASE-RELATED"/>
    <property type="match status" value="1"/>
</dbReference>
<dbReference type="PROSITE" id="PS00629">
    <property type="entry name" value="IMP_1"/>
    <property type="match status" value="1"/>
</dbReference>
<evidence type="ECO:0000256" key="9">
    <source>
        <dbReference type="RuleBase" id="RU364068"/>
    </source>
</evidence>
<sequence length="254" mass="28050">MNISTAVVEKVIREAGSIAMSQFKDLANLEVNKKSSRDLVTEADVAVEAYLKETLGREYPQFGFWGEESGQSADQTSRWIVDPIDGTHSFSKGQYFWSISVALEIEQELVFGAVYAPALDDYYYAEKGKGAYKNGRPIHVSKEDQLADSMVATGFACLRSYLKDNNLMRFNRIAEVTTGQRRFGSAAMDLCLVADGQVDAFWEQELNLYDVAAGALIAKEAGGTVTDFKGQEGIFPKQILVTNGLLLDQLLPLM</sequence>
<dbReference type="InterPro" id="IPR022337">
    <property type="entry name" value="Inositol_monophosphatase_SuhB"/>
</dbReference>
<dbReference type="PRINTS" id="PR01959">
    <property type="entry name" value="SBIMPHPHTASE"/>
</dbReference>
<dbReference type="PANTHER" id="PTHR20854">
    <property type="entry name" value="INOSITOL MONOPHOSPHATASE"/>
    <property type="match status" value="1"/>
</dbReference>
<evidence type="ECO:0000256" key="8">
    <source>
        <dbReference type="PIRSR" id="PIRSR600760-2"/>
    </source>
</evidence>
<evidence type="ECO:0000256" key="3">
    <source>
        <dbReference type="ARBA" id="ARBA00009759"/>
    </source>
</evidence>
<protein>
    <recommendedName>
        <fullName evidence="9">Inositol-1-monophosphatase</fullName>
        <ecNumber evidence="9">3.1.3.25</ecNumber>
    </recommendedName>
</protein>
<dbReference type="EC" id="3.1.3.25" evidence="9"/>
<dbReference type="Gene3D" id="3.30.540.10">
    <property type="entry name" value="Fructose-1,6-Bisphosphatase, subunit A, domain 1"/>
    <property type="match status" value="1"/>
</dbReference>
<feature type="binding site" evidence="8">
    <location>
        <position position="84"/>
    </location>
    <ligand>
        <name>Mg(2+)</name>
        <dbReference type="ChEBI" id="CHEBI:18420"/>
        <label>1</label>
        <note>catalytic</note>
    </ligand>
</feature>
<dbReference type="PRINTS" id="PR00377">
    <property type="entry name" value="IMPHPHTASES"/>
</dbReference>
<evidence type="ECO:0000256" key="7">
    <source>
        <dbReference type="ARBA" id="ARBA00022842"/>
    </source>
</evidence>
<dbReference type="InterPro" id="IPR000760">
    <property type="entry name" value="Inositol_monophosphatase-like"/>
</dbReference>
<dbReference type="PROSITE" id="PS00630">
    <property type="entry name" value="IMP_2"/>
    <property type="match status" value="1"/>
</dbReference>
<keyword evidence="7 8" id="KW-0460">Magnesium</keyword>
<dbReference type="Proteomes" id="UP001225378">
    <property type="component" value="Chromosome"/>
</dbReference>
<accession>A0AAU7NTR4</accession>
<dbReference type="GO" id="GO:0007165">
    <property type="term" value="P:signal transduction"/>
    <property type="evidence" value="ECO:0007669"/>
    <property type="project" value="TreeGrafter"/>
</dbReference>
<dbReference type="GO" id="GO:0046872">
    <property type="term" value="F:metal ion binding"/>
    <property type="evidence" value="ECO:0007669"/>
    <property type="project" value="UniProtKB-KW"/>
</dbReference>
<dbReference type="Gene3D" id="3.40.190.80">
    <property type="match status" value="1"/>
</dbReference>
<evidence type="ECO:0000256" key="1">
    <source>
        <dbReference type="ARBA" id="ARBA00001033"/>
    </source>
</evidence>
<evidence type="ECO:0000256" key="4">
    <source>
        <dbReference type="ARBA" id="ARBA00022723"/>
    </source>
</evidence>
<feature type="binding site" evidence="8">
    <location>
        <position position="67"/>
    </location>
    <ligand>
        <name>Mg(2+)</name>
        <dbReference type="ChEBI" id="CHEBI:18420"/>
        <label>1</label>
        <note>catalytic</note>
    </ligand>
</feature>
<dbReference type="InterPro" id="IPR020550">
    <property type="entry name" value="Inositol_monophosphatase_CS"/>
</dbReference>
<dbReference type="CDD" id="cd01639">
    <property type="entry name" value="IMPase"/>
    <property type="match status" value="1"/>
</dbReference>
<feature type="binding site" evidence="8">
    <location>
        <position position="210"/>
    </location>
    <ligand>
        <name>Mg(2+)</name>
        <dbReference type="ChEBI" id="CHEBI:18420"/>
        <label>1</label>
        <note>catalytic</note>
    </ligand>
</feature>
<dbReference type="FunFam" id="3.30.540.10:FF:000003">
    <property type="entry name" value="Inositol-1-monophosphatase"/>
    <property type="match status" value="1"/>
</dbReference>
<dbReference type="Pfam" id="PF00459">
    <property type="entry name" value="Inositol_P"/>
    <property type="match status" value="1"/>
</dbReference>
<keyword evidence="5 9" id="KW-0378">Hydrolase</keyword>
<name>A0AAU7NTR4_9GAMM</name>
<evidence type="ECO:0000256" key="5">
    <source>
        <dbReference type="ARBA" id="ARBA00022801"/>
    </source>
</evidence>
<gene>
    <name evidence="10" type="ORF">Q9L42_018885</name>
</gene>
<dbReference type="RefSeq" id="WP_349431604.1">
    <property type="nucleotide sequence ID" value="NZ_CP157743.1"/>
</dbReference>
<dbReference type="GO" id="GO:0008934">
    <property type="term" value="F:inositol monophosphate 1-phosphatase activity"/>
    <property type="evidence" value="ECO:0007669"/>
    <property type="project" value="InterPro"/>
</dbReference>
<proteinExistence type="inferred from homology"/>
<feature type="binding site" evidence="8">
    <location>
        <position position="85"/>
    </location>
    <ligand>
        <name>Mg(2+)</name>
        <dbReference type="ChEBI" id="CHEBI:18420"/>
        <label>1</label>
        <note>catalytic</note>
    </ligand>
</feature>